<keyword evidence="6" id="KW-1185">Reference proteome</keyword>
<evidence type="ECO:0000313" key="6">
    <source>
        <dbReference type="Proteomes" id="UP000298805"/>
    </source>
</evidence>
<dbReference type="InterPro" id="IPR029756">
    <property type="entry name" value="MTH1187/YkoF-like"/>
</dbReference>
<dbReference type="GO" id="GO:0005829">
    <property type="term" value="C:cytosol"/>
    <property type="evidence" value="ECO:0007669"/>
    <property type="project" value="TreeGrafter"/>
</dbReference>
<dbReference type="EMBL" id="CP027432">
    <property type="protein sequence ID" value="QCI28266.1"/>
    <property type="molecule type" value="Genomic_DNA"/>
</dbReference>
<organism evidence="4 5">
    <name type="scientific">Caminibacter pacificus</name>
    <dbReference type="NCBI Taxonomy" id="1424653"/>
    <lineage>
        <taxon>Bacteria</taxon>
        <taxon>Pseudomonadati</taxon>
        <taxon>Campylobacterota</taxon>
        <taxon>Epsilonproteobacteria</taxon>
        <taxon>Nautiliales</taxon>
        <taxon>Nautiliaceae</taxon>
        <taxon>Caminibacter</taxon>
    </lineage>
</organism>
<dbReference type="AlphaFoldDB" id="A0AAJ4REC0"/>
<dbReference type="PANTHER" id="PTHR33777">
    <property type="entry name" value="UPF0045 PROTEIN ECM15"/>
    <property type="match status" value="1"/>
</dbReference>
<name>A0AAJ4REC0_9BACT</name>
<protein>
    <submittedName>
        <fullName evidence="3">MTH1187 family thiamine-binding protein</fullName>
    </submittedName>
    <submittedName>
        <fullName evidence="4">Uncharacterized protein (TIGR00106 family)</fullName>
    </submittedName>
</protein>
<dbReference type="InterPro" id="IPR002767">
    <property type="entry name" value="Thiamine_BP"/>
</dbReference>
<sequence length="105" mass="12021">MSVLVEFAMFPTDKGESVSEYVSRIIKMFKDSDIAYELTPMGTVFEVDTIEEATNVINNAYKQLEADCNRVYTTIKMDIRKNKSNRMKQKIESIKKKIGEVNAKA</sequence>
<gene>
    <name evidence="3" type="ORF">C6V80_04630</name>
    <name evidence="4" type="ORF">EDC58_0503</name>
</gene>
<dbReference type="Gene3D" id="3.30.70.930">
    <property type="match status" value="1"/>
</dbReference>
<reference evidence="4 5" key="2">
    <citation type="submission" date="2018-11" db="EMBL/GenBank/DDBJ databases">
        <title>Genomic Encyclopedia of Type Strains, Phase IV (KMG-IV): sequencing the most valuable type-strain genomes for metagenomic binning, comparative biology and taxonomic classification.</title>
        <authorList>
            <person name="Goeker M."/>
        </authorList>
    </citation>
    <scope>NUCLEOTIDE SEQUENCE [LARGE SCALE GENOMIC DNA]</scope>
    <source>
        <strain evidence="4 5">DSM 27783</strain>
    </source>
</reference>
<dbReference type="InterPro" id="IPR051614">
    <property type="entry name" value="UPF0045_domain"/>
</dbReference>
<proteinExistence type="inferred from homology"/>
<dbReference type="SUPFAM" id="SSF89957">
    <property type="entry name" value="MTH1187/YkoF-like"/>
    <property type="match status" value="1"/>
</dbReference>
<dbReference type="RefSeq" id="WP_123351918.1">
    <property type="nucleotide sequence ID" value="NZ_CP027432.2"/>
</dbReference>
<evidence type="ECO:0000313" key="4">
    <source>
        <dbReference type="EMBL" id="ROR41019.1"/>
    </source>
</evidence>
<dbReference type="NCBIfam" id="TIGR00106">
    <property type="entry name" value="MTH1187 family thiamine-binding protein"/>
    <property type="match status" value="1"/>
</dbReference>
<dbReference type="Proteomes" id="UP000298805">
    <property type="component" value="Chromosome"/>
</dbReference>
<evidence type="ECO:0000313" key="5">
    <source>
        <dbReference type="Proteomes" id="UP000272781"/>
    </source>
</evidence>
<accession>A0AAJ4REC0</accession>
<dbReference type="PANTHER" id="PTHR33777:SF1">
    <property type="entry name" value="UPF0045 PROTEIN ECM15"/>
    <property type="match status" value="1"/>
</dbReference>
<evidence type="ECO:0000256" key="1">
    <source>
        <dbReference type="ARBA" id="ARBA00010272"/>
    </source>
</evidence>
<dbReference type="Proteomes" id="UP000272781">
    <property type="component" value="Unassembled WGS sequence"/>
</dbReference>
<dbReference type="Pfam" id="PF01910">
    <property type="entry name" value="Thiamine_BP"/>
    <property type="match status" value="1"/>
</dbReference>
<comment type="similarity">
    <text evidence="1">Belongs to the UPF0045 family.</text>
</comment>
<dbReference type="EMBL" id="RJVK01000001">
    <property type="protein sequence ID" value="ROR41019.1"/>
    <property type="molecule type" value="Genomic_DNA"/>
</dbReference>
<evidence type="ECO:0000259" key="2">
    <source>
        <dbReference type="Pfam" id="PF01910"/>
    </source>
</evidence>
<reference evidence="6" key="1">
    <citation type="submission" date="2018-03" db="EMBL/GenBank/DDBJ databases">
        <title>A comparative analysis of the Nautiliaceae.</title>
        <authorList>
            <person name="Grosche A."/>
            <person name="Smedile F."/>
            <person name="Vetriani C."/>
        </authorList>
    </citation>
    <scope>NUCLEOTIDE SEQUENCE [LARGE SCALE GENOMIC DNA]</scope>
    <source>
        <strain evidence="6">TB6</strain>
    </source>
</reference>
<feature type="domain" description="Thiamine-binding protein" evidence="2">
    <location>
        <begin position="5"/>
        <end position="94"/>
    </location>
</feature>
<evidence type="ECO:0000313" key="3">
    <source>
        <dbReference type="EMBL" id="QCI28266.1"/>
    </source>
</evidence>
<reference evidence="3" key="3">
    <citation type="submission" date="2019-06" db="EMBL/GenBank/DDBJ databases">
        <title>A comparative analysis of the Nautiliaceae.</title>
        <authorList>
            <person name="Grosche A."/>
            <person name="Smedile F."/>
            <person name="Vetriani C."/>
        </authorList>
    </citation>
    <scope>NUCLEOTIDE SEQUENCE</scope>
    <source>
        <strain evidence="3">TB6</strain>
    </source>
</reference>